<protein>
    <submittedName>
        <fullName evidence="3">Uncharacterized protein</fullName>
    </submittedName>
</protein>
<evidence type="ECO:0000313" key="2">
    <source>
        <dbReference type="EMBL" id="AYM73752.1"/>
    </source>
</evidence>
<dbReference type="EMBL" id="NGKW01000001">
    <property type="protein sequence ID" value="OTN96143.1"/>
    <property type="molecule type" value="Genomic_DNA"/>
</dbReference>
<reference evidence="4 5" key="1">
    <citation type="submission" date="2017-05" db="EMBL/GenBank/DDBJ databases">
        <title>The Genome Sequence of Enterococcus faecium 7H8_DIV0219.</title>
        <authorList>
            <consortium name="The Broad Institute Genomics Platform"/>
            <consortium name="The Broad Institute Genomic Center for Infectious Diseases"/>
            <person name="Earl A."/>
            <person name="Manson A."/>
            <person name="Schwartman J."/>
            <person name="Gilmore M."/>
            <person name="Abouelleil A."/>
            <person name="Cao P."/>
            <person name="Chapman S."/>
            <person name="Cusick C."/>
            <person name="Shea T."/>
            <person name="Young S."/>
            <person name="Neafsey D."/>
            <person name="Nusbaum C."/>
            <person name="Birren B."/>
        </authorList>
    </citation>
    <scope>NUCLEOTIDE SEQUENCE [LARGE SCALE GENOMIC DNA]</scope>
    <source>
        <strain evidence="4 5">7H8_DIV0219</strain>
    </source>
</reference>
<name>A0A133MMP1_ENTFC</name>
<dbReference type="EMBL" id="QOVC01000004">
    <property type="protein sequence ID" value="KAA0691048.1"/>
    <property type="molecule type" value="Genomic_DNA"/>
</dbReference>
<keyword evidence="1" id="KW-0472">Membrane</keyword>
<evidence type="ECO:0000313" key="7">
    <source>
        <dbReference type="Proteomes" id="UP000448762"/>
    </source>
</evidence>
<evidence type="ECO:0000313" key="5">
    <source>
        <dbReference type="Proteomes" id="UP000194885"/>
    </source>
</evidence>
<dbReference type="Proteomes" id="UP000275747">
    <property type="component" value="Chromosome"/>
</dbReference>
<reference evidence="3 7" key="2">
    <citation type="submission" date="2018-07" db="EMBL/GenBank/DDBJ databases">
        <title>High quality draft genome sequencing of Enterococcus faecium exhibiting probiotic potential isolated from mucus of freshwater fish.</title>
        <authorList>
            <person name="El-Jeni R."/>
            <person name="Ghedira K."/>
            <person name="Abdelhak S."/>
            <person name="El-Bour M."/>
            <person name="Bouhaouala-Zahar B."/>
        </authorList>
    </citation>
    <scope>NUCLEOTIDE SEQUENCE [LARGE SCALE GENOMIC DNA]</scope>
    <source>
        <strain evidence="3 7">R.A73</strain>
    </source>
</reference>
<proteinExistence type="predicted"/>
<organism evidence="3 7">
    <name type="scientific">Enterococcus faecium</name>
    <name type="common">Streptococcus faecium</name>
    <dbReference type="NCBI Taxonomy" id="1352"/>
    <lineage>
        <taxon>Bacteria</taxon>
        <taxon>Bacillati</taxon>
        <taxon>Bacillota</taxon>
        <taxon>Bacilli</taxon>
        <taxon>Lactobacillales</taxon>
        <taxon>Enterococcaceae</taxon>
        <taxon>Enterococcus</taxon>
    </lineage>
</organism>
<keyword evidence="1" id="KW-0812">Transmembrane</keyword>
<dbReference type="Proteomes" id="UP000194885">
    <property type="component" value="Unassembled WGS sequence"/>
</dbReference>
<feature type="transmembrane region" description="Helical" evidence="1">
    <location>
        <begin position="7"/>
        <end position="27"/>
    </location>
</feature>
<dbReference type="RefSeq" id="WP_002293582.1">
    <property type="nucleotide sequence ID" value="NZ_CABGIO010000024.1"/>
</dbReference>
<accession>A0A133MMP1</accession>
<keyword evidence="1" id="KW-1133">Transmembrane helix</keyword>
<dbReference type="GeneID" id="66498272"/>
<feature type="transmembrane region" description="Helical" evidence="1">
    <location>
        <begin position="47"/>
        <end position="65"/>
    </location>
</feature>
<evidence type="ECO:0000313" key="4">
    <source>
        <dbReference type="EMBL" id="OTN96143.1"/>
    </source>
</evidence>
<feature type="transmembrane region" description="Helical" evidence="1">
    <location>
        <begin position="72"/>
        <end position="90"/>
    </location>
</feature>
<evidence type="ECO:0000313" key="3">
    <source>
        <dbReference type="EMBL" id="KAA0691048.1"/>
    </source>
</evidence>
<reference evidence="2 6" key="3">
    <citation type="submission" date="2018-10" db="EMBL/GenBank/DDBJ databases">
        <title>Escaping from acidified nitrite in gastric host defense: Transcriptomic basis for resistance to free nitrous acid in Enterococcus faecalis.</title>
        <authorList>
            <person name="Yu Z."/>
            <person name="Shi D."/>
            <person name="Liu W."/>
            <person name="Meng F."/>
        </authorList>
    </citation>
    <scope>NUCLEOTIDE SEQUENCE [LARGE SCALE GENOMIC DNA]</scope>
    <source>
        <strain evidence="2 6">JE1</strain>
    </source>
</reference>
<sequence>MQKKHLFFTLSIAFLSLAHLIFSYFYIRMYGYFNLHGHLNSFMTVAWLLRFVIDAYIVICGFFAVREERYKVLPFYLLFFLFNLVLPFIFHI</sequence>
<dbReference type="EMBL" id="CP033041">
    <property type="protein sequence ID" value="AYM73752.1"/>
    <property type="molecule type" value="Genomic_DNA"/>
</dbReference>
<dbReference type="Proteomes" id="UP000448762">
    <property type="component" value="Unassembled WGS sequence"/>
</dbReference>
<gene>
    <name evidence="4" type="ORF">A5810_000475</name>
    <name evidence="2" type="ORF">D9Z05_11045</name>
    <name evidence="3" type="ORF">DTX73_05920</name>
</gene>
<evidence type="ECO:0000313" key="6">
    <source>
        <dbReference type="Proteomes" id="UP000275747"/>
    </source>
</evidence>
<evidence type="ECO:0000256" key="1">
    <source>
        <dbReference type="SAM" id="Phobius"/>
    </source>
</evidence>
<dbReference type="AlphaFoldDB" id="A0A133MMP1"/>